<dbReference type="EMBL" id="JBHLWQ010000122">
    <property type="protein sequence ID" value="MFC0201208.1"/>
    <property type="molecule type" value="Genomic_DNA"/>
</dbReference>
<reference evidence="1 2" key="1">
    <citation type="submission" date="2024-09" db="EMBL/GenBank/DDBJ databases">
        <authorList>
            <person name="Sun Q."/>
            <person name="Mori K."/>
        </authorList>
    </citation>
    <scope>NUCLEOTIDE SEQUENCE [LARGE SCALE GENOMIC DNA]</scope>
    <source>
        <strain evidence="1 2">CCM 7904</strain>
    </source>
</reference>
<keyword evidence="1" id="KW-0489">Methyltransferase</keyword>
<dbReference type="InterPro" id="IPR029063">
    <property type="entry name" value="SAM-dependent_MTases_sf"/>
</dbReference>
<dbReference type="SUPFAM" id="SSF53335">
    <property type="entry name" value="S-adenosyl-L-methionine-dependent methyltransferases"/>
    <property type="match status" value="1"/>
</dbReference>
<dbReference type="GO" id="GO:0032259">
    <property type="term" value="P:methylation"/>
    <property type="evidence" value="ECO:0007669"/>
    <property type="project" value="UniProtKB-KW"/>
</dbReference>
<sequence length="183" mass="20000">MPLESTLRHLDSLYAGSDDPWNHRTSPYEQSKFAATLAAVGEGPFRNALEIGCGNGTLLALLAPRCHRLIGVDCIPRAVALARKAVAEHPHVSVCEACIPAELPALQPDLVLLSEVLYFLGEADIHQLAAWLLARRPRIVCVNWLGSTDESQDGTSAMQIFQTALGTTGRTTIHDRYRIDVFD</sequence>
<name>A0ABV6CKF2_9RHOB</name>
<comment type="caution">
    <text evidence="1">The sequence shown here is derived from an EMBL/GenBank/DDBJ whole genome shotgun (WGS) entry which is preliminary data.</text>
</comment>
<proteinExistence type="predicted"/>
<dbReference type="GO" id="GO:0008168">
    <property type="term" value="F:methyltransferase activity"/>
    <property type="evidence" value="ECO:0007669"/>
    <property type="project" value="UniProtKB-KW"/>
</dbReference>
<evidence type="ECO:0000313" key="2">
    <source>
        <dbReference type="Proteomes" id="UP001589795"/>
    </source>
</evidence>
<accession>A0ABV6CKF2</accession>
<dbReference type="Gene3D" id="3.40.50.150">
    <property type="entry name" value="Vaccinia Virus protein VP39"/>
    <property type="match status" value="1"/>
</dbReference>
<evidence type="ECO:0000313" key="1">
    <source>
        <dbReference type="EMBL" id="MFC0201208.1"/>
    </source>
</evidence>
<keyword evidence="2" id="KW-1185">Reference proteome</keyword>
<dbReference type="CDD" id="cd02440">
    <property type="entry name" value="AdoMet_MTases"/>
    <property type="match status" value="1"/>
</dbReference>
<dbReference type="RefSeq" id="WP_265507374.1">
    <property type="nucleotide sequence ID" value="NZ_JAOTBE010000030.1"/>
</dbReference>
<dbReference type="Pfam" id="PF05401">
    <property type="entry name" value="NodS"/>
    <property type="match status" value="1"/>
</dbReference>
<gene>
    <name evidence="1" type="ORF">ACFFIZ_13050</name>
</gene>
<keyword evidence="1" id="KW-0808">Transferase</keyword>
<dbReference type="InterPro" id="IPR008715">
    <property type="entry name" value="SAM-MeTfrase_NodS-like"/>
</dbReference>
<organism evidence="1 2">
    <name type="scientific">Paracoccus rhizosphaerae</name>
    <dbReference type="NCBI Taxonomy" id="1133347"/>
    <lineage>
        <taxon>Bacteria</taxon>
        <taxon>Pseudomonadati</taxon>
        <taxon>Pseudomonadota</taxon>
        <taxon>Alphaproteobacteria</taxon>
        <taxon>Rhodobacterales</taxon>
        <taxon>Paracoccaceae</taxon>
        <taxon>Paracoccus</taxon>
    </lineage>
</organism>
<dbReference type="Proteomes" id="UP001589795">
    <property type="component" value="Unassembled WGS sequence"/>
</dbReference>
<dbReference type="PANTHER" id="PTHR43861">
    <property type="entry name" value="TRANS-ACONITATE 2-METHYLTRANSFERASE-RELATED"/>
    <property type="match status" value="1"/>
</dbReference>
<protein>
    <submittedName>
        <fullName evidence="1">SAM-dependent methyltransferase</fullName>
    </submittedName>
</protein>